<evidence type="ECO:0000256" key="4">
    <source>
        <dbReference type="ARBA" id="ARBA00023268"/>
    </source>
</evidence>
<evidence type="ECO:0000313" key="7">
    <source>
        <dbReference type="EMBL" id="TPE61583.1"/>
    </source>
</evidence>
<keyword evidence="3" id="KW-0456">Lyase</keyword>
<dbReference type="InterPro" id="IPR006108">
    <property type="entry name" value="3HC_DH_C"/>
</dbReference>
<dbReference type="AlphaFoldDB" id="A0A501XMT0"/>
<dbReference type="Gene3D" id="1.10.1040.50">
    <property type="match status" value="1"/>
</dbReference>
<evidence type="ECO:0000259" key="5">
    <source>
        <dbReference type="Pfam" id="PF00725"/>
    </source>
</evidence>
<proteinExistence type="predicted"/>
<dbReference type="Pfam" id="PF00725">
    <property type="entry name" value="3HCDH"/>
    <property type="match status" value="1"/>
</dbReference>
<dbReference type="RefSeq" id="WP_140927955.1">
    <property type="nucleotide sequence ID" value="NZ_VFSU01000022.1"/>
</dbReference>
<comment type="caution">
    <text evidence="7">The sequence shown here is derived from an EMBL/GenBank/DDBJ whole genome shotgun (WGS) entry which is preliminary data.</text>
</comment>
<dbReference type="Proteomes" id="UP000319897">
    <property type="component" value="Unassembled WGS sequence"/>
</dbReference>
<dbReference type="OrthoDB" id="9771883at2"/>
<dbReference type="SUPFAM" id="SSF48179">
    <property type="entry name" value="6-phosphogluconate dehydrogenase C-terminal domain-like"/>
    <property type="match status" value="2"/>
</dbReference>
<dbReference type="SUPFAM" id="SSF51735">
    <property type="entry name" value="NAD(P)-binding Rossmann-fold domains"/>
    <property type="match status" value="1"/>
</dbReference>
<dbReference type="EMBL" id="VFSU01000022">
    <property type="protein sequence ID" value="TPE61583.1"/>
    <property type="molecule type" value="Genomic_DNA"/>
</dbReference>
<dbReference type="FunFam" id="3.40.50.720:FF:000009">
    <property type="entry name" value="Fatty oxidation complex, alpha subunit"/>
    <property type="match status" value="1"/>
</dbReference>
<feature type="domain" description="3-hydroxyacyl-CoA dehydrogenase NAD binding" evidence="6">
    <location>
        <begin position="39"/>
        <end position="214"/>
    </location>
</feature>
<reference evidence="7 8" key="1">
    <citation type="submission" date="2019-06" db="EMBL/GenBank/DDBJ databases">
        <authorList>
            <person name="Lee I."/>
            <person name="Jang G.I."/>
            <person name="Hwang C.Y."/>
        </authorList>
    </citation>
    <scope>NUCLEOTIDE SEQUENCE [LARGE SCALE GENOMIC DNA]</scope>
    <source>
        <strain evidence="7 8">PAMC 28131</strain>
    </source>
</reference>
<dbReference type="PANTHER" id="PTHR23309:SF49">
    <property type="entry name" value="PEROXISOMAL BIFUNCTIONAL ENZYME"/>
    <property type="match status" value="1"/>
</dbReference>
<dbReference type="PANTHER" id="PTHR23309">
    <property type="entry name" value="3-HYDROXYACYL-COA DEHYROGENASE"/>
    <property type="match status" value="1"/>
</dbReference>
<dbReference type="GO" id="GO:0070403">
    <property type="term" value="F:NAD+ binding"/>
    <property type="evidence" value="ECO:0007669"/>
    <property type="project" value="InterPro"/>
</dbReference>
<dbReference type="Pfam" id="PF02737">
    <property type="entry name" value="3HCDH_N"/>
    <property type="match status" value="1"/>
</dbReference>
<dbReference type="GO" id="GO:0016829">
    <property type="term" value="F:lyase activity"/>
    <property type="evidence" value="ECO:0007669"/>
    <property type="project" value="UniProtKB-KW"/>
</dbReference>
<keyword evidence="4" id="KW-0511">Multifunctional enzyme</keyword>
<dbReference type="InterPro" id="IPR006176">
    <property type="entry name" value="3-OHacyl-CoA_DH_NAD-bd"/>
</dbReference>
<dbReference type="Gene3D" id="3.40.50.720">
    <property type="entry name" value="NAD(P)-binding Rossmann-like Domain"/>
    <property type="match status" value="1"/>
</dbReference>
<evidence type="ECO:0008006" key="9">
    <source>
        <dbReference type="Google" id="ProtNLM"/>
    </source>
</evidence>
<dbReference type="GO" id="GO:0006635">
    <property type="term" value="P:fatty acid beta-oxidation"/>
    <property type="evidence" value="ECO:0007669"/>
    <property type="project" value="TreeGrafter"/>
</dbReference>
<keyword evidence="1" id="KW-0560">Oxidoreductase</keyword>
<accession>A0A501XMT0</accession>
<sequence length="389" mass="41934">MTGKDMNEGALAHIAAAERKAAEVEGLSADVPTRPIRSVGVIGAGTMGGGISMNFANVGIPVMIVEREQAALDRGLKVIRANYERSAQRGKLSAEQVEQRMALLTGSLDIGDLKDADLIIEAIFENMAIKKETFAKLDGIAKPGAILASNTSYLNVDEIASATSRPQDVLGMHFFSPANVMKLLEVVRGAKTAPDVLKTAMEIGVKIGKVPVVSGVCDGFIGNRMLSTRQQAANQLLLEGAMPWEVDRALTDFGFPMGPFQMSDLAGLDIGWSKETSKGETLRDRLCELDRRGQKTSAGFYDYGPDRSRTPSPIVEQMIRDFVAEKGGVVKEHTQAEILDRLLSPMVAEGRKILAEGIAQRPGDIDAVWVNGYGWPRATGGVMYWAGVR</sequence>
<evidence type="ECO:0000256" key="3">
    <source>
        <dbReference type="ARBA" id="ARBA00023239"/>
    </source>
</evidence>
<dbReference type="InterPro" id="IPR036291">
    <property type="entry name" value="NAD(P)-bd_dom_sf"/>
</dbReference>
<organism evidence="7 8">
    <name type="scientific">Sandaracinobacter neustonicus</name>
    <dbReference type="NCBI Taxonomy" id="1715348"/>
    <lineage>
        <taxon>Bacteria</taxon>
        <taxon>Pseudomonadati</taxon>
        <taxon>Pseudomonadota</taxon>
        <taxon>Alphaproteobacteria</taxon>
        <taxon>Sphingomonadales</taxon>
        <taxon>Sphingosinicellaceae</taxon>
        <taxon>Sandaracinobacter</taxon>
    </lineage>
</organism>
<feature type="domain" description="3-hydroxyacyl-CoA dehydrogenase C-terminal" evidence="5">
    <location>
        <begin position="219"/>
        <end position="303"/>
    </location>
</feature>
<evidence type="ECO:0000256" key="2">
    <source>
        <dbReference type="ARBA" id="ARBA00023235"/>
    </source>
</evidence>
<dbReference type="InterPro" id="IPR008927">
    <property type="entry name" value="6-PGluconate_DH-like_C_sf"/>
</dbReference>
<dbReference type="GO" id="GO:0003857">
    <property type="term" value="F:(3S)-3-hydroxyacyl-CoA dehydrogenase (NAD+) activity"/>
    <property type="evidence" value="ECO:0007669"/>
    <property type="project" value="TreeGrafter"/>
</dbReference>
<evidence type="ECO:0000256" key="1">
    <source>
        <dbReference type="ARBA" id="ARBA00023002"/>
    </source>
</evidence>
<protein>
    <recommendedName>
        <fullName evidence="9">3-hydroxyacyl-CoA dehydrogenase</fullName>
    </recommendedName>
</protein>
<keyword evidence="2" id="KW-0413">Isomerase</keyword>
<evidence type="ECO:0000313" key="8">
    <source>
        <dbReference type="Proteomes" id="UP000319897"/>
    </source>
</evidence>
<name>A0A501XMT0_9SPHN</name>
<dbReference type="GO" id="GO:0016853">
    <property type="term" value="F:isomerase activity"/>
    <property type="evidence" value="ECO:0007669"/>
    <property type="project" value="UniProtKB-KW"/>
</dbReference>
<gene>
    <name evidence="7" type="ORF">FJQ54_08340</name>
</gene>
<keyword evidence="8" id="KW-1185">Reference proteome</keyword>
<evidence type="ECO:0000259" key="6">
    <source>
        <dbReference type="Pfam" id="PF02737"/>
    </source>
</evidence>